<dbReference type="HOGENOM" id="CLU_2425718_0_0_9"/>
<accession>Q8DV95</accession>
<dbReference type="Proteomes" id="UP000002512">
    <property type="component" value="Chromosome"/>
</dbReference>
<dbReference type="PATRIC" id="fig|210007.7.peg.536"/>
<name>Q8DV95_STRMU</name>
<organism evidence="1 2">
    <name type="scientific">Streptococcus mutans serotype c (strain ATCC 700610 / UA159)</name>
    <dbReference type="NCBI Taxonomy" id="210007"/>
    <lineage>
        <taxon>Bacteria</taxon>
        <taxon>Bacillati</taxon>
        <taxon>Bacillota</taxon>
        <taxon>Bacilli</taxon>
        <taxon>Lactobacillales</taxon>
        <taxon>Streptococcaceae</taxon>
        <taxon>Streptococcus</taxon>
    </lineage>
</organism>
<dbReference type="EMBL" id="AE014133">
    <property type="protein sequence ID" value="AAN58342.1"/>
    <property type="molecule type" value="Genomic_DNA"/>
</dbReference>
<dbReference type="InterPro" id="IPR035897">
    <property type="entry name" value="Toll_tir_struct_dom_sf"/>
</dbReference>
<dbReference type="SUPFAM" id="SSF52200">
    <property type="entry name" value="Toll/Interleukin receptor TIR domain"/>
    <property type="match status" value="1"/>
</dbReference>
<sequence>MNKVFWSKLFNHEETLPLIFISHNSKNSNYGDIIKALLIGVGLQNHQLIYTSSSTNGIPVGNNIYDFLQKGLSSKPIVLFLLSPEYFSSVV</sequence>
<evidence type="ECO:0000313" key="1">
    <source>
        <dbReference type="EMBL" id="AAN58342.1"/>
    </source>
</evidence>
<evidence type="ECO:0000313" key="2">
    <source>
        <dbReference type="Proteomes" id="UP000002512"/>
    </source>
</evidence>
<dbReference type="Gene3D" id="3.40.50.10140">
    <property type="entry name" value="Toll/interleukin-1 receptor homology (TIR) domain"/>
    <property type="match status" value="1"/>
</dbReference>
<dbReference type="OrthoDB" id="4772211at2"/>
<gene>
    <name evidence="1" type="ordered locus">SMU_604</name>
</gene>
<dbReference type="KEGG" id="smu:SMU_604"/>
<dbReference type="AlphaFoldDB" id="Q8DV95"/>
<reference evidence="1 2" key="1">
    <citation type="journal article" date="2002" name="Proc. Natl. Acad. Sci. U.S.A.">
        <title>Genome sequence of Streptococcus mutans UA159, a cariogenic dental pathogen.</title>
        <authorList>
            <person name="Ajdic D."/>
            <person name="McShan W.M."/>
            <person name="McLaughlin R.E."/>
            <person name="Savic G."/>
            <person name="Chang J."/>
            <person name="Carson M.B."/>
            <person name="Primeaux C."/>
            <person name="Tian R."/>
            <person name="Kenton S."/>
            <person name="Jia H."/>
            <person name="Lin S."/>
            <person name="Qian Y."/>
            <person name="Li S."/>
            <person name="Zhu H."/>
            <person name="Najar F."/>
            <person name="Lai H."/>
            <person name="White J."/>
            <person name="Roe B.A."/>
            <person name="Ferretti J.J."/>
        </authorList>
    </citation>
    <scope>NUCLEOTIDE SEQUENCE [LARGE SCALE GENOMIC DNA]</scope>
    <source>
        <strain evidence="2">ATCC 700610 / UA159</strain>
    </source>
</reference>
<protein>
    <recommendedName>
        <fullName evidence="3">TIR domain-containing protein</fullName>
    </recommendedName>
</protein>
<proteinExistence type="predicted"/>
<evidence type="ECO:0008006" key="3">
    <source>
        <dbReference type="Google" id="ProtNLM"/>
    </source>
</evidence>
<dbReference type="STRING" id="210007.SMU_604"/>
<keyword evidence="2" id="KW-1185">Reference proteome</keyword>